<name>A0A1I1BJ99_9PSEU</name>
<keyword evidence="1" id="KW-0812">Transmembrane</keyword>
<keyword evidence="1" id="KW-0472">Membrane</keyword>
<accession>A0A1I1BJ99</accession>
<feature type="transmembrane region" description="Helical" evidence="1">
    <location>
        <begin position="122"/>
        <end position="147"/>
    </location>
</feature>
<dbReference type="AlphaFoldDB" id="A0A1I1BJ99"/>
<reference evidence="3" key="1">
    <citation type="submission" date="2016-10" db="EMBL/GenBank/DDBJ databases">
        <authorList>
            <person name="Varghese N."/>
            <person name="Submissions S."/>
        </authorList>
    </citation>
    <scope>NUCLEOTIDE SEQUENCE [LARGE SCALE GENOMIC DNA]</scope>
    <source>
        <strain evidence="3">CGMCC 4.3568</strain>
    </source>
</reference>
<keyword evidence="3" id="KW-1185">Reference proteome</keyword>
<gene>
    <name evidence="2" type="ORF">SAMN05216266_113161</name>
</gene>
<proteinExistence type="predicted"/>
<evidence type="ECO:0008006" key="4">
    <source>
        <dbReference type="Google" id="ProtNLM"/>
    </source>
</evidence>
<protein>
    <recommendedName>
        <fullName evidence="4">Energy-coupling factor transport system substrate-specific component</fullName>
    </recommendedName>
</protein>
<evidence type="ECO:0000313" key="2">
    <source>
        <dbReference type="EMBL" id="SFB48560.1"/>
    </source>
</evidence>
<organism evidence="2 3">
    <name type="scientific">Amycolatopsis marina</name>
    <dbReference type="NCBI Taxonomy" id="490629"/>
    <lineage>
        <taxon>Bacteria</taxon>
        <taxon>Bacillati</taxon>
        <taxon>Actinomycetota</taxon>
        <taxon>Actinomycetes</taxon>
        <taxon>Pseudonocardiales</taxon>
        <taxon>Pseudonocardiaceae</taxon>
        <taxon>Amycolatopsis</taxon>
    </lineage>
</organism>
<sequence length="157" mass="16405">MTGNEMAQSRVRRVTGLSLLTLIGLAALAVPRVVAHDLDLVGPVVNSVLVFVPIAIWLAVVLWNRAQRPFVALLAVGIAYGVLVAVTHQVLWNESFQGEPPALGGNLAGVLAPGAEAVVLRVFAFFSSVLTGTAVGAVTGAVGWLLAKLVPGFRPRH</sequence>
<keyword evidence="1" id="KW-1133">Transmembrane helix</keyword>
<dbReference type="STRING" id="490629.SAMN05216266_113161"/>
<evidence type="ECO:0000313" key="3">
    <source>
        <dbReference type="Proteomes" id="UP000243799"/>
    </source>
</evidence>
<feature type="transmembrane region" description="Helical" evidence="1">
    <location>
        <begin position="45"/>
        <end position="63"/>
    </location>
</feature>
<dbReference type="Proteomes" id="UP000243799">
    <property type="component" value="Unassembled WGS sequence"/>
</dbReference>
<dbReference type="RefSeq" id="WP_218160389.1">
    <property type="nucleotide sequence ID" value="NZ_FOKG01000013.1"/>
</dbReference>
<dbReference type="EMBL" id="FOKG01000013">
    <property type="protein sequence ID" value="SFB48560.1"/>
    <property type="molecule type" value="Genomic_DNA"/>
</dbReference>
<evidence type="ECO:0000256" key="1">
    <source>
        <dbReference type="SAM" id="Phobius"/>
    </source>
</evidence>
<feature type="transmembrane region" description="Helical" evidence="1">
    <location>
        <begin position="70"/>
        <end position="91"/>
    </location>
</feature>